<feature type="region of interest" description="Disordered" evidence="1">
    <location>
        <begin position="1"/>
        <end position="51"/>
    </location>
</feature>
<reference evidence="2 3" key="1">
    <citation type="submission" date="2024-02" db="EMBL/GenBank/DDBJ databases">
        <title>Chromosome-level genome assembly of the Eurasian Minnow (Phoxinus phoxinus).</title>
        <authorList>
            <person name="Oriowo T.O."/>
            <person name="Martin S."/>
            <person name="Stange M."/>
            <person name="Chrysostomakis Y."/>
            <person name="Brown T."/>
            <person name="Winkler S."/>
            <person name="Kukowka S."/>
            <person name="Myers E.W."/>
            <person name="Bohne A."/>
        </authorList>
    </citation>
    <scope>NUCLEOTIDE SEQUENCE [LARGE SCALE GENOMIC DNA]</scope>
    <source>
        <strain evidence="2">ZFMK-TIS-60720</strain>
        <tissue evidence="2">Whole Organism</tissue>
    </source>
</reference>
<feature type="compositionally biased region" description="Basic and acidic residues" evidence="1">
    <location>
        <begin position="29"/>
        <end position="44"/>
    </location>
</feature>
<dbReference type="AlphaFoldDB" id="A0AAN9CRL1"/>
<comment type="caution">
    <text evidence="2">The sequence shown here is derived from an EMBL/GenBank/DDBJ whole genome shotgun (WGS) entry which is preliminary data.</text>
</comment>
<proteinExistence type="predicted"/>
<evidence type="ECO:0000313" key="2">
    <source>
        <dbReference type="EMBL" id="KAK7143949.1"/>
    </source>
</evidence>
<protein>
    <submittedName>
        <fullName evidence="2">Uncharacterized protein</fullName>
    </submittedName>
</protein>
<accession>A0AAN9CRL1</accession>
<organism evidence="2 3">
    <name type="scientific">Phoxinus phoxinus</name>
    <name type="common">Eurasian minnow</name>
    <dbReference type="NCBI Taxonomy" id="58324"/>
    <lineage>
        <taxon>Eukaryota</taxon>
        <taxon>Metazoa</taxon>
        <taxon>Chordata</taxon>
        <taxon>Craniata</taxon>
        <taxon>Vertebrata</taxon>
        <taxon>Euteleostomi</taxon>
        <taxon>Actinopterygii</taxon>
        <taxon>Neopterygii</taxon>
        <taxon>Teleostei</taxon>
        <taxon>Ostariophysi</taxon>
        <taxon>Cypriniformes</taxon>
        <taxon>Leuciscidae</taxon>
        <taxon>Phoxininae</taxon>
        <taxon>Phoxinus</taxon>
    </lineage>
</organism>
<evidence type="ECO:0000313" key="3">
    <source>
        <dbReference type="Proteomes" id="UP001364617"/>
    </source>
</evidence>
<keyword evidence="3" id="KW-1185">Reference proteome</keyword>
<sequence>MTKRVGSFSESLNEKKKQAGRITPGETTDILKMEFEEEPCRIKDEETEEQIDTPQRFWDDQNDEGHHLLPHFSVSSGTLEQVTPSRHSSTFNLAASSAFHDRQQHNVDSEEIPHVNTSFPVSALSSAEKEPKSKITMEKLFDLNTKMLQHIQRLEERQTLIMKDLAKIKAALIKRADEDGREELFEQQQCSNSETFEAFCQKLEEDKNYRELYVNYLIHTHGSSNVGEIVRQSMKSIVTDSVLCLYNRTGKDGKKVLPPVLLKCLTRCVKSFQGEKEIEVKKRKGVTKTTPEAECIRQIEIFVSNANTRLKRMQNYLY</sequence>
<evidence type="ECO:0000256" key="1">
    <source>
        <dbReference type="SAM" id="MobiDB-lite"/>
    </source>
</evidence>
<dbReference type="EMBL" id="JAYKXH010000015">
    <property type="protein sequence ID" value="KAK7143949.1"/>
    <property type="molecule type" value="Genomic_DNA"/>
</dbReference>
<name>A0AAN9CRL1_9TELE</name>
<dbReference type="Proteomes" id="UP001364617">
    <property type="component" value="Unassembled WGS sequence"/>
</dbReference>
<gene>
    <name evidence="2" type="ORF">R3I93_014955</name>
</gene>